<reference evidence="6" key="1">
    <citation type="submission" date="2022-08" db="EMBL/GenBank/DDBJ databases">
        <authorList>
            <person name="Marques A."/>
        </authorList>
    </citation>
    <scope>NUCLEOTIDE SEQUENCE</scope>
    <source>
        <strain evidence="6">RhyPub2mFocal</strain>
        <tissue evidence="6">Leaves</tissue>
    </source>
</reference>
<evidence type="ECO:0000259" key="4">
    <source>
        <dbReference type="Pfam" id="PF01397"/>
    </source>
</evidence>
<evidence type="ECO:0000313" key="7">
    <source>
        <dbReference type="Proteomes" id="UP001140206"/>
    </source>
</evidence>
<dbReference type="PANTHER" id="PTHR31739">
    <property type="entry name" value="ENT-COPALYL DIPHOSPHATE SYNTHASE, CHLOROPLASTIC"/>
    <property type="match status" value="1"/>
</dbReference>
<evidence type="ECO:0000256" key="2">
    <source>
        <dbReference type="ARBA" id="ARBA00022723"/>
    </source>
</evidence>
<dbReference type="EMBL" id="JAMFTS010000004">
    <property type="protein sequence ID" value="KAJ4768065.1"/>
    <property type="molecule type" value="Genomic_DNA"/>
</dbReference>
<dbReference type="Pfam" id="PF03936">
    <property type="entry name" value="Terpene_synth_C"/>
    <property type="match status" value="1"/>
</dbReference>
<comment type="cofactor">
    <cofactor evidence="1">
        <name>Mg(2+)</name>
        <dbReference type="ChEBI" id="CHEBI:18420"/>
    </cofactor>
</comment>
<dbReference type="Gene3D" id="1.50.10.160">
    <property type="match status" value="1"/>
</dbReference>
<name>A0AAV8DGG9_9POAL</name>
<dbReference type="GO" id="GO:0009507">
    <property type="term" value="C:chloroplast"/>
    <property type="evidence" value="ECO:0007669"/>
    <property type="project" value="TreeGrafter"/>
</dbReference>
<dbReference type="SFLD" id="SFLDG01605">
    <property type="entry name" value="Terpene_Cyclase_Like_1_N-term"/>
    <property type="match status" value="1"/>
</dbReference>
<evidence type="ECO:0000256" key="3">
    <source>
        <dbReference type="ARBA" id="ARBA00022842"/>
    </source>
</evidence>
<dbReference type="InterPro" id="IPR008930">
    <property type="entry name" value="Terpenoid_cyclase/PrenylTrfase"/>
</dbReference>
<dbReference type="Proteomes" id="UP001140206">
    <property type="component" value="Chromosome 4"/>
</dbReference>
<dbReference type="AlphaFoldDB" id="A0AAV8DGG9"/>
<feature type="domain" description="Terpene synthase N-terminal" evidence="4">
    <location>
        <begin position="264"/>
        <end position="472"/>
    </location>
</feature>
<dbReference type="InterPro" id="IPR050148">
    <property type="entry name" value="Terpene_synthase-like"/>
</dbReference>
<dbReference type="Gene3D" id="1.10.600.10">
    <property type="entry name" value="Farnesyl Diphosphate Synthase"/>
    <property type="match status" value="1"/>
</dbReference>
<sequence>MSILPPSVLGFSPLSWKNINSTKFSIFTPKPISLKSKPFSLRPLDRICALEPKDAVQFKFINWSAPLQLVPHAKQDDLKIKQIENLVKEIKEKFQGFNNGHISPSAYDTAWVARIKSNVVPTRPHFPMCLEWVHKNQLRDGSWGEPSKYYVYDRLMSTLSCILALRRWNTGDTQIEKGLQFMREHMRNLEREGKTLIPSGFEVVFSWMLKEARDSGLDLPYDLPHLQDIMKLREKAIKKIPVEVMHSVPTTNLYSLEGLQDVVLWDKILKMQCRDGSFLTSPASTAAVYMRTNDPKCLQYLECLVNKFGDHVPGSYPVDYFERLWAVDTLQRLGIDHHFKEEISETLDYIFYRGWTQDGIGHAGTTNLTDIDDTSMALRLLRLQGYPTSADVLEIFKDEAGNPVTWPGGSSRAISDTFNLYRCCQVAFPGEKILKEFKAFAGEYLQNRLRNKELLDSWSIKKSLHKEISRSLEVPWTMSLERLEAKEYIKYYGDKDIWIGKTLYWMYNVNDSRYLELAKLDYNRLLFLYKEELTSVQEWWRICGFEESFVSKARPRETHFGISATLYEPEFSMSRVAYTKCNCLENLIRYLFDQHQSKQELALFCQAIEKWNTDPSVINSLPPVLKAIFMATYDALNQMALQINKLQGIDIFPYLHDLRVKQIEHYMKKRELKDDPQPQSFNDHVEQCKGDLGVVIRLLPPLFLLGEKVEEYSIKWLNEQSVIQQHLACFLALFTDIQKHKSTKEKETEATTAIDLWAKEKGCTKQEALSYVEAKMDEQLDGLVYEVLKPSYFLPRTCRRIILEHARIIQNLNHSEIKISDDIERMFSSF</sequence>
<dbReference type="Gene3D" id="1.50.10.130">
    <property type="entry name" value="Terpene synthase, N-terminal domain"/>
    <property type="match status" value="1"/>
</dbReference>
<keyword evidence="7" id="KW-1185">Reference proteome</keyword>
<dbReference type="InterPro" id="IPR036965">
    <property type="entry name" value="Terpene_synth_N_sf"/>
</dbReference>
<dbReference type="SUPFAM" id="SSF48576">
    <property type="entry name" value="Terpenoid synthases"/>
    <property type="match status" value="1"/>
</dbReference>
<proteinExistence type="predicted"/>
<protein>
    <submittedName>
        <fullName evidence="6">Isopimaradiene synthase</fullName>
    </submittedName>
</protein>
<evidence type="ECO:0000256" key="1">
    <source>
        <dbReference type="ARBA" id="ARBA00001946"/>
    </source>
</evidence>
<dbReference type="InterPro" id="IPR008949">
    <property type="entry name" value="Isoprenoid_synthase_dom_sf"/>
</dbReference>
<keyword evidence="3" id="KW-0460">Magnesium</keyword>
<feature type="domain" description="Terpene synthase metal-binding" evidence="5">
    <location>
        <begin position="551"/>
        <end position="778"/>
    </location>
</feature>
<dbReference type="GO" id="GO:0010333">
    <property type="term" value="F:terpene synthase activity"/>
    <property type="evidence" value="ECO:0007669"/>
    <property type="project" value="InterPro"/>
</dbReference>
<organism evidence="6 7">
    <name type="scientific">Rhynchospora pubera</name>
    <dbReference type="NCBI Taxonomy" id="906938"/>
    <lineage>
        <taxon>Eukaryota</taxon>
        <taxon>Viridiplantae</taxon>
        <taxon>Streptophyta</taxon>
        <taxon>Embryophyta</taxon>
        <taxon>Tracheophyta</taxon>
        <taxon>Spermatophyta</taxon>
        <taxon>Magnoliopsida</taxon>
        <taxon>Liliopsida</taxon>
        <taxon>Poales</taxon>
        <taxon>Cyperaceae</taxon>
        <taxon>Cyperoideae</taxon>
        <taxon>Rhynchosporeae</taxon>
        <taxon>Rhynchospora</taxon>
    </lineage>
</organism>
<dbReference type="FunFam" id="1.50.10.130:FF:000002">
    <property type="entry name" value="Ent-copalyl diphosphate synthase, chloroplastic"/>
    <property type="match status" value="1"/>
</dbReference>
<evidence type="ECO:0000313" key="6">
    <source>
        <dbReference type="EMBL" id="KAJ4768065.1"/>
    </source>
</evidence>
<dbReference type="GO" id="GO:0000287">
    <property type="term" value="F:magnesium ion binding"/>
    <property type="evidence" value="ECO:0007669"/>
    <property type="project" value="InterPro"/>
</dbReference>
<gene>
    <name evidence="6" type="ORF">LUZ62_078440</name>
</gene>
<comment type="caution">
    <text evidence="6">The sequence shown here is derived from an EMBL/GenBank/DDBJ whole genome shotgun (WGS) entry which is preliminary data.</text>
</comment>
<dbReference type="GO" id="GO:0009686">
    <property type="term" value="P:gibberellin biosynthetic process"/>
    <property type="evidence" value="ECO:0007669"/>
    <property type="project" value="TreeGrafter"/>
</dbReference>
<dbReference type="InterPro" id="IPR005630">
    <property type="entry name" value="Terpene_synthase_metal-bd"/>
</dbReference>
<accession>A0AAV8DGG9</accession>
<dbReference type="InterPro" id="IPR001906">
    <property type="entry name" value="Terpene_synth_N"/>
</dbReference>
<dbReference type="PANTHER" id="PTHR31739:SF4">
    <property type="entry name" value="ENT-COPALYL DIPHOSPHATE SYNTHASE, CHLOROPLASTIC"/>
    <property type="match status" value="1"/>
</dbReference>
<dbReference type="SFLD" id="SFLDG01014">
    <property type="entry name" value="Terpene_Cyclase_Like_1_N-term"/>
    <property type="match status" value="1"/>
</dbReference>
<dbReference type="SUPFAM" id="SSF48239">
    <property type="entry name" value="Terpenoid cyclases/Protein prenyltransferases"/>
    <property type="match status" value="2"/>
</dbReference>
<dbReference type="Pfam" id="PF01397">
    <property type="entry name" value="Terpene_synth"/>
    <property type="match status" value="1"/>
</dbReference>
<evidence type="ECO:0000259" key="5">
    <source>
        <dbReference type="Pfam" id="PF03936"/>
    </source>
</evidence>
<keyword evidence="2" id="KW-0479">Metal-binding</keyword>